<dbReference type="InterPro" id="IPR029058">
    <property type="entry name" value="AB_hydrolase_fold"/>
</dbReference>
<reference evidence="4" key="1">
    <citation type="journal article" date="2019" name="Int. J. Syst. Evol. Microbiol.">
        <title>The Global Catalogue of Microorganisms (GCM) 10K type strain sequencing project: providing services to taxonomists for standard genome sequencing and annotation.</title>
        <authorList>
            <consortium name="The Broad Institute Genomics Platform"/>
            <consortium name="The Broad Institute Genome Sequencing Center for Infectious Disease"/>
            <person name="Wu L."/>
            <person name="Ma J."/>
        </authorList>
    </citation>
    <scope>NUCLEOTIDE SEQUENCE [LARGE SCALE GENOMIC DNA]</scope>
    <source>
        <strain evidence="4">JCM 17666</strain>
    </source>
</reference>
<dbReference type="Proteomes" id="UP001501671">
    <property type="component" value="Unassembled WGS sequence"/>
</dbReference>
<keyword evidence="4" id="KW-1185">Reference proteome</keyword>
<dbReference type="PANTHER" id="PTHR37946">
    <property type="entry name" value="SLL1969 PROTEIN"/>
    <property type="match status" value="1"/>
</dbReference>
<name>A0ABP8GQ27_9BURK</name>
<evidence type="ECO:0000313" key="3">
    <source>
        <dbReference type="EMBL" id="GAA4328036.1"/>
    </source>
</evidence>
<organism evidence="3 4">
    <name type="scientific">Pigmentiphaga soli</name>
    <dbReference type="NCBI Taxonomy" id="1007095"/>
    <lineage>
        <taxon>Bacteria</taxon>
        <taxon>Pseudomonadati</taxon>
        <taxon>Pseudomonadota</taxon>
        <taxon>Betaproteobacteria</taxon>
        <taxon>Burkholderiales</taxon>
        <taxon>Alcaligenaceae</taxon>
        <taxon>Pigmentiphaga</taxon>
    </lineage>
</organism>
<evidence type="ECO:0000259" key="2">
    <source>
        <dbReference type="Pfam" id="PF00561"/>
    </source>
</evidence>
<keyword evidence="1" id="KW-1133">Transmembrane helix</keyword>
<protein>
    <recommendedName>
        <fullName evidence="2">AB hydrolase-1 domain-containing protein</fullName>
    </recommendedName>
</protein>
<feature type="domain" description="AB hydrolase-1" evidence="2">
    <location>
        <begin position="107"/>
        <end position="206"/>
    </location>
</feature>
<accession>A0ABP8GQ27</accession>
<dbReference type="Pfam" id="PF00561">
    <property type="entry name" value="Abhydrolase_1"/>
    <property type="match status" value="1"/>
</dbReference>
<keyword evidence="1" id="KW-0812">Transmembrane</keyword>
<evidence type="ECO:0000256" key="1">
    <source>
        <dbReference type="SAM" id="Phobius"/>
    </source>
</evidence>
<dbReference type="PANTHER" id="PTHR37946:SF1">
    <property type="entry name" value="SLL1969 PROTEIN"/>
    <property type="match status" value="1"/>
</dbReference>
<dbReference type="EMBL" id="BAABFO010000005">
    <property type="protein sequence ID" value="GAA4328036.1"/>
    <property type="molecule type" value="Genomic_DNA"/>
</dbReference>
<feature type="transmembrane region" description="Helical" evidence="1">
    <location>
        <begin position="33"/>
        <end position="56"/>
    </location>
</feature>
<keyword evidence="1" id="KW-0472">Membrane</keyword>
<dbReference type="Gene3D" id="3.40.50.1820">
    <property type="entry name" value="alpha/beta hydrolase"/>
    <property type="match status" value="1"/>
</dbReference>
<dbReference type="RefSeq" id="WP_345247606.1">
    <property type="nucleotide sequence ID" value="NZ_BAABFO010000005.1"/>
</dbReference>
<dbReference type="InterPro" id="IPR000073">
    <property type="entry name" value="AB_hydrolase_1"/>
</dbReference>
<proteinExistence type="predicted"/>
<sequence>MMAARMRAFIAGVLVLGALVAWALSPRLGVAGAVAASAGLAVGLHALAVAIGFAIAARRCRGPDAPPAWGWLRALPGEAALSMRNMYLDIPWRHRWPPRLPAGARGSVLLVHGYGCNRGIWRGLDTWLARRGWAVDAPDLEPPHAGIDDFGAQVAAAAARLAARTGHPAVVVVAHSMGGLAARAALCQSPQAPIAHLITLGTPHHGTWSARYGRGECAPQMLPASPWLRALAGREQAGAADRLTCIASLHDNVVAPARQALVDGAPQLVRGGVGHMALLSDRAVRNYLDGRLQALHPRA</sequence>
<comment type="caution">
    <text evidence="3">The sequence shown here is derived from an EMBL/GenBank/DDBJ whole genome shotgun (WGS) entry which is preliminary data.</text>
</comment>
<dbReference type="SUPFAM" id="SSF53474">
    <property type="entry name" value="alpha/beta-Hydrolases"/>
    <property type="match status" value="1"/>
</dbReference>
<gene>
    <name evidence="3" type="ORF">GCM10023144_13410</name>
</gene>
<evidence type="ECO:0000313" key="4">
    <source>
        <dbReference type="Proteomes" id="UP001501671"/>
    </source>
</evidence>